<name>A0A2U9R9A6_PICKU</name>
<evidence type="ECO:0000313" key="5">
    <source>
        <dbReference type="EMBL" id="AWU77508.1"/>
    </source>
</evidence>
<dbReference type="Pfam" id="PF02441">
    <property type="entry name" value="Flavoprotein"/>
    <property type="match status" value="1"/>
</dbReference>
<dbReference type="KEGG" id="pkz:C5L36_0D02520"/>
<accession>A0A2U9R9A6</accession>
<dbReference type="Gene3D" id="3.40.50.1950">
    <property type="entry name" value="Flavin prenyltransferase-like"/>
    <property type="match status" value="1"/>
</dbReference>
<dbReference type="RefSeq" id="XP_029322985.1">
    <property type="nucleotide sequence ID" value="XM_029467125.1"/>
</dbReference>
<feature type="compositionally biased region" description="Acidic residues" evidence="3">
    <location>
        <begin position="611"/>
        <end position="675"/>
    </location>
</feature>
<evidence type="ECO:0000256" key="1">
    <source>
        <dbReference type="ARBA" id="ARBA00022993"/>
    </source>
</evidence>
<organism evidence="5 6">
    <name type="scientific">Pichia kudriavzevii</name>
    <name type="common">Yeast</name>
    <name type="synonym">Issatchenkia orientalis</name>
    <dbReference type="NCBI Taxonomy" id="4909"/>
    <lineage>
        <taxon>Eukaryota</taxon>
        <taxon>Fungi</taxon>
        <taxon>Dikarya</taxon>
        <taxon>Ascomycota</taxon>
        <taxon>Saccharomycotina</taxon>
        <taxon>Pichiomycetes</taxon>
        <taxon>Pichiales</taxon>
        <taxon>Pichiaceae</taxon>
        <taxon>Pichia</taxon>
    </lineage>
</organism>
<dbReference type="Proteomes" id="UP000249293">
    <property type="component" value="Chromosome 4"/>
</dbReference>
<feature type="region of interest" description="Disordered" evidence="3">
    <location>
        <begin position="285"/>
        <end position="326"/>
    </location>
</feature>
<feature type="domain" description="Flavoprotein" evidence="4">
    <location>
        <begin position="389"/>
        <end position="572"/>
    </location>
</feature>
<dbReference type="GO" id="GO:0071513">
    <property type="term" value="C:phosphopantothenoylcysteine decarboxylase complex"/>
    <property type="evidence" value="ECO:0007669"/>
    <property type="project" value="TreeGrafter"/>
</dbReference>
<feature type="region of interest" description="Disordered" evidence="3">
    <location>
        <begin position="172"/>
        <end position="205"/>
    </location>
</feature>
<reference evidence="5 6" key="1">
    <citation type="submission" date="2018-06" db="EMBL/GenBank/DDBJ databases">
        <title>Population genomics shows no distinction between pathogenic Candida krusei and environmental Pichia kudriavzevii: One species, four names.</title>
        <authorList>
            <person name="Douglass A.P."/>
            <person name="Offei B."/>
            <person name="Braun-Galleani S."/>
            <person name="Coughlan A.Y."/>
            <person name="Martos A."/>
            <person name="Ortiz-Merino R.A."/>
            <person name="Byrne K.P."/>
            <person name="Wolfe K.H."/>
        </authorList>
    </citation>
    <scope>NUCLEOTIDE SEQUENCE [LARGE SCALE GENOMIC DNA]</scope>
    <source>
        <strain evidence="5 6">CBS573</strain>
    </source>
</reference>
<keyword evidence="1" id="KW-0173">Coenzyme A biosynthesis</keyword>
<feature type="compositionally biased region" description="Polar residues" evidence="3">
    <location>
        <begin position="17"/>
        <end position="41"/>
    </location>
</feature>
<evidence type="ECO:0000313" key="6">
    <source>
        <dbReference type="Proteomes" id="UP000249293"/>
    </source>
</evidence>
<dbReference type="STRING" id="4909.A0A2U9R9A6"/>
<feature type="region of interest" description="Disordered" evidence="3">
    <location>
        <begin position="14"/>
        <end position="41"/>
    </location>
</feature>
<evidence type="ECO:0000256" key="3">
    <source>
        <dbReference type="SAM" id="MobiDB-lite"/>
    </source>
</evidence>
<protein>
    <recommendedName>
        <fullName evidence="4">Flavoprotein domain-containing protein</fullName>
    </recommendedName>
</protein>
<feature type="region of interest" description="Disordered" evidence="3">
    <location>
        <begin position="53"/>
        <end position="79"/>
    </location>
</feature>
<feature type="compositionally biased region" description="Polar residues" evidence="3">
    <location>
        <begin position="305"/>
        <end position="323"/>
    </location>
</feature>
<feature type="region of interest" description="Disordered" evidence="3">
    <location>
        <begin position="586"/>
        <end position="685"/>
    </location>
</feature>
<feature type="region of interest" description="Disordered" evidence="3">
    <location>
        <begin position="342"/>
        <end position="363"/>
    </location>
</feature>
<dbReference type="GO" id="GO:0015937">
    <property type="term" value="P:coenzyme A biosynthetic process"/>
    <property type="evidence" value="ECO:0007669"/>
    <property type="project" value="UniProtKB-KW"/>
</dbReference>
<dbReference type="VEuPathDB" id="FungiDB:C5L36_0D02520"/>
<dbReference type="GeneID" id="40385337"/>
<dbReference type="EMBL" id="CP028776">
    <property type="protein sequence ID" value="AWU77508.1"/>
    <property type="molecule type" value="Genomic_DNA"/>
</dbReference>
<dbReference type="PANTHER" id="PTHR14359">
    <property type="entry name" value="HOMO-OLIGOMERIC FLAVIN CONTAINING CYS DECARBOXYLASE FAMILY"/>
    <property type="match status" value="1"/>
</dbReference>
<dbReference type="PANTHER" id="PTHR14359:SF6">
    <property type="entry name" value="PHOSPHOPANTOTHENOYLCYSTEINE DECARBOXYLASE"/>
    <property type="match status" value="1"/>
</dbReference>
<dbReference type="GO" id="GO:0010181">
    <property type="term" value="F:FMN binding"/>
    <property type="evidence" value="ECO:0007669"/>
    <property type="project" value="TreeGrafter"/>
</dbReference>
<dbReference type="GO" id="GO:0004633">
    <property type="term" value="F:phosphopantothenoylcysteine decarboxylase activity"/>
    <property type="evidence" value="ECO:0007669"/>
    <property type="project" value="TreeGrafter"/>
</dbReference>
<proteinExistence type="inferred from homology"/>
<comment type="similarity">
    <text evidence="2">Belongs to the HFCD (homooligomeric flavin containing Cys decarboxylase) superfamily.</text>
</comment>
<dbReference type="InterPro" id="IPR003382">
    <property type="entry name" value="Flavoprotein"/>
</dbReference>
<dbReference type="InterPro" id="IPR036551">
    <property type="entry name" value="Flavin_trans-like"/>
</dbReference>
<gene>
    <name evidence="5" type="ORF">C5L36_0D02520</name>
</gene>
<dbReference type="AlphaFoldDB" id="A0A2U9R9A6"/>
<dbReference type="OrthoDB" id="1532798at2759"/>
<evidence type="ECO:0000256" key="2">
    <source>
        <dbReference type="ARBA" id="ARBA00038350"/>
    </source>
</evidence>
<evidence type="ECO:0000259" key="4">
    <source>
        <dbReference type="Pfam" id="PF02441"/>
    </source>
</evidence>
<keyword evidence="6" id="KW-1185">Reference proteome</keyword>
<sequence>MSISDIALKKDAETLYGGQNATPSPTSQPLATPPNQQQTQKLEQIRPIFRKTSSQNSYKLSQLPQLETRSISNDSNVQVPVNTEPQTQKRVINVNESLLHNTRNGVHKIPGTHSVPVTPQSILSPQVKSVNVPASILSSQSNLPSSTSTMQCPTPITPQLKSSTSTISFQVPNQKHRGSISARPSVTKFPSDASGSVQSSAMAGGQTPLAQRQTLNLHTSTGNPLSFMVNPITKQKIPATTTSAANTSRMESVRSPIYSEGGCITPVGYISNNNVIPSSNTLIDQNSFGGSRHSMSPDEPAPMTPTLNLNNSSYPNSRKTSIPTDHHTPVYELKSGISSTSSVAGMVPTGNSTPGSSKKKTTKAIVSPPIGPVVPFTQYLSKEDDDKIHILIGATGSVATIKIPMIIDKLFKIYGTDKVSIQLVVTRSAEHFLRGLKISTEVKIWREQEEWSSPVNKIKPGDPILHVELRKWADIFLIAPLSANTLAKIANGLADNLLTTIVRIWNPLVPIIAAPAMNTFMYSHPMTKIHMNILKEDLPFVEILKPVEKVLVCGDIGMGGMREWSEVVHITVKKLKEIQKKKLSGEETMVGVSKNPVNGEGISYKEKGEAKEEEDDEEEDDEEEDDEDDEEEEEEEEDDEEEDDDDEEEEEEDEEDDEEEEEDDEEDDEEEEDEVSVAGDDAAKR</sequence>
<dbReference type="SUPFAM" id="SSF52507">
    <property type="entry name" value="Homo-oligomeric flavin-containing Cys decarboxylases, HFCD"/>
    <property type="match status" value="1"/>
</dbReference>